<dbReference type="InterPro" id="IPR011011">
    <property type="entry name" value="Znf_FYVE_PHD"/>
</dbReference>
<evidence type="ECO:0000313" key="9">
    <source>
        <dbReference type="EnsemblPlants" id="AES87861"/>
    </source>
</evidence>
<dbReference type="InterPro" id="IPR019786">
    <property type="entry name" value="Zinc_finger_PHD-type_CS"/>
</dbReference>
<dbReference type="HOGENOM" id="CLU_012141_0_0_1"/>
<evidence type="ECO:0000256" key="3">
    <source>
        <dbReference type="ARBA" id="ARBA00022833"/>
    </source>
</evidence>
<protein>
    <submittedName>
        <fullName evidence="8">PHD finger plant-like protein</fullName>
    </submittedName>
</protein>
<dbReference type="PROSITE" id="PS50016">
    <property type="entry name" value="ZF_PHD_2"/>
    <property type="match status" value="1"/>
</dbReference>
<dbReference type="eggNOG" id="KOG1844">
    <property type="taxonomic scope" value="Eukaryota"/>
</dbReference>
<keyword evidence="2 6" id="KW-0863">Zinc-finger</keyword>
<dbReference type="PANTHER" id="PTHR46201">
    <property type="entry name" value="PHD FINGER PROTEIN MALE MEIOCYTE DEATH 1-RELATED"/>
    <property type="match status" value="1"/>
</dbReference>
<dbReference type="SMART" id="SM00249">
    <property type="entry name" value="PHD"/>
    <property type="match status" value="1"/>
</dbReference>
<keyword evidence="1" id="KW-0479">Metal-binding</keyword>
<dbReference type="Pfam" id="PF25874">
    <property type="entry name" value="WHD_plant_repro"/>
    <property type="match status" value="1"/>
</dbReference>
<dbReference type="Proteomes" id="UP000002051">
    <property type="component" value="Chromosome 4"/>
</dbReference>
<dbReference type="InterPro" id="IPR013083">
    <property type="entry name" value="Znf_RING/FYVE/PHD"/>
</dbReference>
<reference evidence="8 10" key="1">
    <citation type="journal article" date="2011" name="Nature">
        <title>The Medicago genome provides insight into the evolution of rhizobial symbioses.</title>
        <authorList>
            <person name="Young N.D."/>
            <person name="Debelle F."/>
            <person name="Oldroyd G.E."/>
            <person name="Geurts R."/>
            <person name="Cannon S.B."/>
            <person name="Udvardi M.K."/>
            <person name="Benedito V.A."/>
            <person name="Mayer K.F."/>
            <person name="Gouzy J."/>
            <person name="Schoof H."/>
            <person name="Van de Peer Y."/>
            <person name="Proost S."/>
            <person name="Cook D.R."/>
            <person name="Meyers B.C."/>
            <person name="Spannagl M."/>
            <person name="Cheung F."/>
            <person name="De Mita S."/>
            <person name="Krishnakumar V."/>
            <person name="Gundlach H."/>
            <person name="Zhou S."/>
            <person name="Mudge J."/>
            <person name="Bharti A.K."/>
            <person name="Murray J.D."/>
            <person name="Naoumkina M.A."/>
            <person name="Rosen B."/>
            <person name="Silverstein K.A."/>
            <person name="Tang H."/>
            <person name="Rombauts S."/>
            <person name="Zhao P.X."/>
            <person name="Zhou P."/>
            <person name="Barbe V."/>
            <person name="Bardou P."/>
            <person name="Bechner M."/>
            <person name="Bellec A."/>
            <person name="Berger A."/>
            <person name="Berges H."/>
            <person name="Bidwell S."/>
            <person name="Bisseling T."/>
            <person name="Choisne N."/>
            <person name="Couloux A."/>
            <person name="Denny R."/>
            <person name="Deshpande S."/>
            <person name="Dai X."/>
            <person name="Doyle J.J."/>
            <person name="Dudez A.M."/>
            <person name="Farmer A.D."/>
            <person name="Fouteau S."/>
            <person name="Franken C."/>
            <person name="Gibelin C."/>
            <person name="Gish J."/>
            <person name="Goldstein S."/>
            <person name="Gonzalez A.J."/>
            <person name="Green P.J."/>
            <person name="Hallab A."/>
            <person name="Hartog M."/>
            <person name="Hua A."/>
            <person name="Humphray S.J."/>
            <person name="Jeong D.H."/>
            <person name="Jing Y."/>
            <person name="Jocker A."/>
            <person name="Kenton S.M."/>
            <person name="Kim D.J."/>
            <person name="Klee K."/>
            <person name="Lai H."/>
            <person name="Lang C."/>
            <person name="Lin S."/>
            <person name="Macmil S.L."/>
            <person name="Magdelenat G."/>
            <person name="Matthews L."/>
            <person name="McCorrison J."/>
            <person name="Monaghan E.L."/>
            <person name="Mun J.H."/>
            <person name="Najar F.Z."/>
            <person name="Nicholson C."/>
            <person name="Noirot C."/>
            <person name="O'Bleness M."/>
            <person name="Paule C.R."/>
            <person name="Poulain J."/>
            <person name="Prion F."/>
            <person name="Qin B."/>
            <person name="Qu C."/>
            <person name="Retzel E.F."/>
            <person name="Riddle C."/>
            <person name="Sallet E."/>
            <person name="Samain S."/>
            <person name="Samson N."/>
            <person name="Sanders I."/>
            <person name="Saurat O."/>
            <person name="Scarpelli C."/>
            <person name="Schiex T."/>
            <person name="Segurens B."/>
            <person name="Severin A.J."/>
            <person name="Sherrier D.J."/>
            <person name="Shi R."/>
            <person name="Sims S."/>
            <person name="Singer S.R."/>
            <person name="Sinharoy S."/>
            <person name="Sterck L."/>
            <person name="Viollet A."/>
            <person name="Wang B.B."/>
            <person name="Wang K."/>
            <person name="Wang M."/>
            <person name="Wang X."/>
            <person name="Warfsmann J."/>
            <person name="Weissenbach J."/>
            <person name="White D.D."/>
            <person name="White J.D."/>
            <person name="Wiley G.B."/>
            <person name="Wincker P."/>
            <person name="Xing Y."/>
            <person name="Yang L."/>
            <person name="Yao Z."/>
            <person name="Ying F."/>
            <person name="Zhai J."/>
            <person name="Zhou L."/>
            <person name="Zuber A."/>
            <person name="Denarie J."/>
            <person name="Dixon R.A."/>
            <person name="May G.D."/>
            <person name="Schwartz D.C."/>
            <person name="Rogers J."/>
            <person name="Quetier F."/>
            <person name="Town C.D."/>
            <person name="Roe B.A."/>
        </authorList>
    </citation>
    <scope>NUCLEOTIDE SEQUENCE [LARGE SCALE GENOMIC DNA]</scope>
    <source>
        <strain evidence="8">A17</strain>
        <strain evidence="9 10">cv. Jemalong A17</strain>
    </source>
</reference>
<dbReference type="PROSITE" id="PS01359">
    <property type="entry name" value="ZF_PHD_1"/>
    <property type="match status" value="1"/>
</dbReference>
<evidence type="ECO:0000313" key="8">
    <source>
        <dbReference type="EMBL" id="AES87861.2"/>
    </source>
</evidence>
<accession>A0A0C3WV43</accession>
<dbReference type="InterPro" id="IPR001965">
    <property type="entry name" value="Znf_PHD"/>
</dbReference>
<dbReference type="InterPro" id="IPR058054">
    <property type="entry name" value="Znf_MS1-like"/>
</dbReference>
<keyword evidence="3" id="KW-0862">Zinc</keyword>
<dbReference type="PANTHER" id="PTHR46201:SF6">
    <property type="entry name" value="PHD FINGER PLANT-LIKE PROTEIN"/>
    <property type="match status" value="1"/>
</dbReference>
<dbReference type="InterPro" id="IPR019787">
    <property type="entry name" value="Znf_PHD-finger"/>
</dbReference>
<accession>G7JRE2</accession>
<keyword evidence="4" id="KW-0805">Transcription regulation</keyword>
<dbReference type="EnsemblPlants" id="AES87861">
    <property type="protein sequence ID" value="AES87861"/>
    <property type="gene ID" value="MTR_4g035550"/>
</dbReference>
<evidence type="ECO:0000313" key="10">
    <source>
        <dbReference type="Proteomes" id="UP000002051"/>
    </source>
</evidence>
<dbReference type="CDD" id="cd15556">
    <property type="entry name" value="PHD_MMD1_like"/>
    <property type="match status" value="1"/>
</dbReference>
<dbReference type="GO" id="GO:0008270">
    <property type="term" value="F:zinc ion binding"/>
    <property type="evidence" value="ECO:0007669"/>
    <property type="project" value="UniProtKB-KW"/>
</dbReference>
<keyword evidence="10" id="KW-1185">Reference proteome</keyword>
<keyword evidence="5" id="KW-0804">Transcription</keyword>
<organism evidence="8 10">
    <name type="scientific">Medicago truncatula</name>
    <name type="common">Barrel medic</name>
    <name type="synonym">Medicago tribuloides</name>
    <dbReference type="NCBI Taxonomy" id="3880"/>
    <lineage>
        <taxon>Eukaryota</taxon>
        <taxon>Viridiplantae</taxon>
        <taxon>Streptophyta</taxon>
        <taxon>Embryophyta</taxon>
        <taxon>Tracheophyta</taxon>
        <taxon>Spermatophyta</taxon>
        <taxon>Magnoliopsida</taxon>
        <taxon>eudicotyledons</taxon>
        <taxon>Gunneridae</taxon>
        <taxon>Pentapetalae</taxon>
        <taxon>rosids</taxon>
        <taxon>fabids</taxon>
        <taxon>Fabales</taxon>
        <taxon>Fabaceae</taxon>
        <taxon>Papilionoideae</taxon>
        <taxon>50 kb inversion clade</taxon>
        <taxon>NPAAA clade</taxon>
        <taxon>Hologalegina</taxon>
        <taxon>IRL clade</taxon>
        <taxon>Trifolieae</taxon>
        <taxon>Medicago</taxon>
    </lineage>
</organism>
<dbReference type="Pfam" id="PF00628">
    <property type="entry name" value="PHD"/>
    <property type="match status" value="1"/>
</dbReference>
<feature type="domain" description="PHD-type" evidence="7">
    <location>
        <begin position="618"/>
        <end position="668"/>
    </location>
</feature>
<dbReference type="InterPro" id="IPR057765">
    <property type="entry name" value="MS1-like_ubiquitin"/>
</dbReference>
<evidence type="ECO:0000259" key="7">
    <source>
        <dbReference type="PROSITE" id="PS50016"/>
    </source>
</evidence>
<dbReference type="AlphaFoldDB" id="G7JRE2"/>
<dbReference type="Pfam" id="PF25565">
    <property type="entry name" value="Ubiquitin_At1g33420"/>
    <property type="match status" value="1"/>
</dbReference>
<dbReference type="PROSITE" id="PS01306">
    <property type="entry name" value="UPF0054"/>
    <property type="match status" value="1"/>
</dbReference>
<evidence type="ECO:0000256" key="6">
    <source>
        <dbReference type="PROSITE-ProRule" id="PRU00146"/>
    </source>
</evidence>
<evidence type="ECO:0000256" key="4">
    <source>
        <dbReference type="ARBA" id="ARBA00023015"/>
    </source>
</evidence>
<dbReference type="InterPro" id="IPR059080">
    <property type="entry name" value="WHD_PTC1"/>
</dbReference>
<reference evidence="9" key="3">
    <citation type="submission" date="2015-04" db="UniProtKB">
        <authorList>
            <consortium name="EnsemblPlants"/>
        </authorList>
    </citation>
    <scope>IDENTIFICATION</scope>
    <source>
        <strain evidence="9">cv. Jemalong A17</strain>
    </source>
</reference>
<evidence type="ECO:0000256" key="2">
    <source>
        <dbReference type="ARBA" id="ARBA00022771"/>
    </source>
</evidence>
<proteinExistence type="predicted"/>
<dbReference type="SUPFAM" id="SSF57903">
    <property type="entry name" value="FYVE/PHD zinc finger"/>
    <property type="match status" value="1"/>
</dbReference>
<evidence type="ECO:0000256" key="5">
    <source>
        <dbReference type="ARBA" id="ARBA00023163"/>
    </source>
</evidence>
<dbReference type="Gene3D" id="3.30.40.10">
    <property type="entry name" value="Zinc/RING finger domain, C3HC4 (zinc finger)"/>
    <property type="match status" value="1"/>
</dbReference>
<reference evidence="8 10" key="2">
    <citation type="journal article" date="2014" name="BMC Genomics">
        <title>An improved genome release (version Mt4.0) for the model legume Medicago truncatula.</title>
        <authorList>
            <person name="Tang H."/>
            <person name="Krishnakumar V."/>
            <person name="Bidwell S."/>
            <person name="Rosen B."/>
            <person name="Chan A."/>
            <person name="Zhou S."/>
            <person name="Gentzbittel L."/>
            <person name="Childs K.L."/>
            <person name="Yandell M."/>
            <person name="Gundlach H."/>
            <person name="Mayer K.F."/>
            <person name="Schwartz D.C."/>
            <person name="Town C.D."/>
        </authorList>
    </citation>
    <scope>GENOME REANNOTATION</scope>
    <source>
        <strain evidence="9 10">cv. Jemalong A17</strain>
    </source>
</reference>
<dbReference type="InterPro" id="IPR020549">
    <property type="entry name" value="YbeY_CS"/>
</dbReference>
<name>G7JRE2_MEDTR</name>
<evidence type="ECO:0000256" key="1">
    <source>
        <dbReference type="ARBA" id="ARBA00022723"/>
    </source>
</evidence>
<dbReference type="PaxDb" id="3880-AES87861"/>
<sequence>MVMNERPTKRVKRRVTADLYDFLSFPTAGDDSAAAVPFRIGVYRFLSDHARSAFPPELFPSLMTWQILFRVGEVGDGGDVSSGLVTLDIVEEDVTRSRTIYCDQCRVVGWSAHPVCRKRYHFIIRSATDANEAHQRPCTKCGTLLQLSEARCNSCNFDISADDLEEWLYHQLEENNTHLLHGVVHANGYGHLLTLNGREGGSSLLSGSDIMGFWDRLCAAMSVRKVTVMDLSKKFGLDYRLLHAIARGHSWYGNWGYEFGTGCYALTEDAYKMAVDNLSNMPLSSLSFQDRGPHNPVQSVISLYQSLAETELRTMKDLFSFLLELVQNFRKPRSAETANLHEQTTPCNLLCSWTRNDVEDVQQALIKVLLASSACNEAKWVTRQTLKGAVGRRIGSPELLDFGLKHLQGKSVAKGMVVCSRCNPTSSAIEFRLGHWPNGFSSIASYPTKEQVISDLTFLFNSIVHPEKMIKYRPKINRKTVADSARKLLDCKQFMKDYKIEQMTTVLPSALKIWCHVKLSDHPKEDHPTPPPELIVLPLNATNADLLNEVTSVFQEVYGMYKKFVAVKLLGYGLTREREYTLKFLLGSTYGSVEVQGECPAKNGLARFRMERGTEEWKVDCICGTKDDDGERMLACDTCGVWLHTRCAGIDSADGMPSKFICKRCVNSIRVGDNQACKLNTYCRDEAVATYSAPVNCNIKNVNFGMLGFYVMLDLPRDSVPENDSQKLVTCF</sequence>
<dbReference type="STRING" id="3880.G7JRE2"/>
<gene>
    <name evidence="8" type="ordered locus">MTR_4g035550</name>
</gene>
<dbReference type="EMBL" id="CM001220">
    <property type="protein sequence ID" value="AES87861.2"/>
    <property type="molecule type" value="Genomic_DNA"/>
</dbReference>